<dbReference type="SMART" id="SM00132">
    <property type="entry name" value="LIM"/>
    <property type="match status" value="1"/>
</dbReference>
<dbReference type="InterPro" id="IPR051759">
    <property type="entry name" value="LIM-SH3_domain_protein"/>
</dbReference>
<dbReference type="PANTHER" id="PTHR46218:SF4">
    <property type="entry name" value="LIM AND SH3 DOMAIN PROTEIN LASP"/>
    <property type="match status" value="1"/>
</dbReference>
<dbReference type="InterPro" id="IPR001781">
    <property type="entry name" value="Znf_LIM"/>
</dbReference>
<dbReference type="GO" id="GO:0051015">
    <property type="term" value="F:actin filament binding"/>
    <property type="evidence" value="ECO:0007669"/>
    <property type="project" value="TreeGrafter"/>
</dbReference>
<dbReference type="Pfam" id="PF00412">
    <property type="entry name" value="LIM"/>
    <property type="match status" value="1"/>
</dbReference>
<dbReference type="OrthoDB" id="191061at2759"/>
<dbReference type="PROSITE" id="PS50023">
    <property type="entry name" value="LIM_DOMAIN_2"/>
    <property type="match status" value="1"/>
</dbReference>
<dbReference type="GO" id="GO:0046872">
    <property type="term" value="F:metal ion binding"/>
    <property type="evidence" value="ECO:0007669"/>
    <property type="project" value="UniProtKB-KW"/>
</dbReference>
<evidence type="ECO:0000256" key="1">
    <source>
        <dbReference type="ARBA" id="ARBA00022723"/>
    </source>
</evidence>
<feature type="domain" description="LIM zinc-binding" evidence="6">
    <location>
        <begin position="6"/>
        <end position="66"/>
    </location>
</feature>
<evidence type="ECO:0000313" key="7">
    <source>
        <dbReference type="EMBL" id="VDP11813.1"/>
    </source>
</evidence>
<evidence type="ECO:0000256" key="2">
    <source>
        <dbReference type="ARBA" id="ARBA00022737"/>
    </source>
</evidence>
<sequence>MAAKKCARAECGKTVYPMEELKCLDQVWHKQCFRCTVCNMVLTMKNYKGYNKMPYCEAHYPQTKATVIVDTPEMKRLAENTRNQSLVSRHFYCMTFCVRWLFAHQMRSSCFVPRLVG</sequence>
<keyword evidence="2" id="KW-0677">Repeat</keyword>
<keyword evidence="4 5" id="KW-0440">LIM domain</keyword>
<dbReference type="AlphaFoldDB" id="A0A183ITY6"/>
<dbReference type="PANTHER" id="PTHR46218">
    <property type="entry name" value="LASP"/>
    <property type="match status" value="1"/>
</dbReference>
<dbReference type="EMBL" id="UZAM01010304">
    <property type="protein sequence ID" value="VDP11813.1"/>
    <property type="molecule type" value="Genomic_DNA"/>
</dbReference>
<gene>
    <name evidence="7" type="ORF">SBAD_LOCUS7083</name>
</gene>
<dbReference type="SUPFAM" id="SSF57716">
    <property type="entry name" value="Glucocorticoid receptor-like (DNA-binding domain)"/>
    <property type="match status" value="2"/>
</dbReference>
<dbReference type="FunFam" id="2.10.110.10:FF:000110">
    <property type="entry name" value="Nebulin related anchoring protein"/>
    <property type="match status" value="1"/>
</dbReference>
<keyword evidence="3 5" id="KW-0862">Zinc</keyword>
<evidence type="ECO:0000259" key="6">
    <source>
        <dbReference type="PROSITE" id="PS50023"/>
    </source>
</evidence>
<proteinExistence type="predicted"/>
<evidence type="ECO:0000256" key="4">
    <source>
        <dbReference type="ARBA" id="ARBA00023038"/>
    </source>
</evidence>
<accession>A0A183ITY6</accession>
<evidence type="ECO:0000313" key="8">
    <source>
        <dbReference type="Proteomes" id="UP000270296"/>
    </source>
</evidence>
<organism evidence="9">
    <name type="scientific">Soboliphyme baturini</name>
    <dbReference type="NCBI Taxonomy" id="241478"/>
    <lineage>
        <taxon>Eukaryota</taxon>
        <taxon>Metazoa</taxon>
        <taxon>Ecdysozoa</taxon>
        <taxon>Nematoda</taxon>
        <taxon>Enoplea</taxon>
        <taxon>Dorylaimia</taxon>
        <taxon>Dioctophymatida</taxon>
        <taxon>Dioctophymatoidea</taxon>
        <taxon>Soboliphymatidae</taxon>
        <taxon>Soboliphyme</taxon>
    </lineage>
</organism>
<evidence type="ECO:0000256" key="3">
    <source>
        <dbReference type="ARBA" id="ARBA00022833"/>
    </source>
</evidence>
<dbReference type="Proteomes" id="UP000270296">
    <property type="component" value="Unassembled WGS sequence"/>
</dbReference>
<keyword evidence="1 5" id="KW-0479">Metal-binding</keyword>
<reference evidence="7 8" key="2">
    <citation type="submission" date="2018-11" db="EMBL/GenBank/DDBJ databases">
        <authorList>
            <consortium name="Pathogen Informatics"/>
        </authorList>
    </citation>
    <scope>NUCLEOTIDE SEQUENCE [LARGE SCALE GENOMIC DNA]</scope>
</reference>
<keyword evidence="8" id="KW-1185">Reference proteome</keyword>
<dbReference type="Gene3D" id="2.10.110.10">
    <property type="entry name" value="Cysteine Rich Protein"/>
    <property type="match status" value="1"/>
</dbReference>
<name>A0A183ITY6_9BILA</name>
<evidence type="ECO:0000256" key="5">
    <source>
        <dbReference type="PROSITE-ProRule" id="PRU00125"/>
    </source>
</evidence>
<protein>
    <submittedName>
        <fullName evidence="9">LIM zinc-binding domain-containing protein</fullName>
    </submittedName>
</protein>
<dbReference type="GO" id="GO:0005925">
    <property type="term" value="C:focal adhesion"/>
    <property type="evidence" value="ECO:0007669"/>
    <property type="project" value="TreeGrafter"/>
</dbReference>
<evidence type="ECO:0000313" key="9">
    <source>
        <dbReference type="WBParaSite" id="SBAD_0000734901-mRNA-1"/>
    </source>
</evidence>
<reference evidence="9" key="1">
    <citation type="submission" date="2016-06" db="UniProtKB">
        <authorList>
            <consortium name="WormBaseParasite"/>
        </authorList>
    </citation>
    <scope>IDENTIFICATION</scope>
</reference>
<dbReference type="WBParaSite" id="SBAD_0000734901-mRNA-1">
    <property type="protein sequence ID" value="SBAD_0000734901-mRNA-1"/>
    <property type="gene ID" value="SBAD_0000734901"/>
</dbReference>